<protein>
    <submittedName>
        <fullName evidence="2">Uncharacterized protein</fullName>
    </submittedName>
</protein>
<proteinExistence type="predicted"/>
<name>A0A316YX31_9BASI</name>
<accession>A0A316YX31</accession>
<feature type="compositionally biased region" description="Polar residues" evidence="1">
    <location>
        <begin position="1"/>
        <end position="15"/>
    </location>
</feature>
<feature type="region of interest" description="Disordered" evidence="1">
    <location>
        <begin position="317"/>
        <end position="370"/>
    </location>
</feature>
<organism evidence="2 3">
    <name type="scientific">Acaromyces ingoldii</name>
    <dbReference type="NCBI Taxonomy" id="215250"/>
    <lineage>
        <taxon>Eukaryota</taxon>
        <taxon>Fungi</taxon>
        <taxon>Dikarya</taxon>
        <taxon>Basidiomycota</taxon>
        <taxon>Ustilaginomycotina</taxon>
        <taxon>Exobasidiomycetes</taxon>
        <taxon>Exobasidiales</taxon>
        <taxon>Cryptobasidiaceae</taxon>
        <taxon>Acaromyces</taxon>
    </lineage>
</organism>
<feature type="compositionally biased region" description="Polar residues" evidence="1">
    <location>
        <begin position="512"/>
        <end position="523"/>
    </location>
</feature>
<dbReference type="GeneID" id="37045060"/>
<evidence type="ECO:0000256" key="1">
    <source>
        <dbReference type="SAM" id="MobiDB-lite"/>
    </source>
</evidence>
<feature type="compositionally biased region" description="Basic and acidic residues" evidence="1">
    <location>
        <begin position="36"/>
        <end position="67"/>
    </location>
</feature>
<feature type="compositionally biased region" description="Basic and acidic residues" evidence="1">
    <location>
        <begin position="333"/>
        <end position="356"/>
    </location>
</feature>
<keyword evidence="3" id="KW-1185">Reference proteome</keyword>
<evidence type="ECO:0000313" key="2">
    <source>
        <dbReference type="EMBL" id="PWN93606.1"/>
    </source>
</evidence>
<reference evidence="2 3" key="1">
    <citation type="journal article" date="2018" name="Mol. Biol. Evol.">
        <title>Broad Genomic Sampling Reveals a Smut Pathogenic Ancestry of the Fungal Clade Ustilaginomycotina.</title>
        <authorList>
            <person name="Kijpornyongpan T."/>
            <person name="Mondo S.J."/>
            <person name="Barry K."/>
            <person name="Sandor L."/>
            <person name="Lee J."/>
            <person name="Lipzen A."/>
            <person name="Pangilinan J."/>
            <person name="LaButti K."/>
            <person name="Hainaut M."/>
            <person name="Henrissat B."/>
            <person name="Grigoriev I.V."/>
            <person name="Spatafora J.W."/>
            <person name="Aime M.C."/>
        </authorList>
    </citation>
    <scope>NUCLEOTIDE SEQUENCE [LARGE SCALE GENOMIC DNA]</scope>
    <source>
        <strain evidence="2 3">MCA 4198</strain>
    </source>
</reference>
<dbReference type="InParanoid" id="A0A316YX31"/>
<dbReference type="EMBL" id="KZ819634">
    <property type="protein sequence ID" value="PWN93606.1"/>
    <property type="molecule type" value="Genomic_DNA"/>
</dbReference>
<feature type="region of interest" description="Disordered" evidence="1">
    <location>
        <begin position="1"/>
        <end position="183"/>
    </location>
</feature>
<feature type="compositionally biased region" description="Basic and acidic residues" evidence="1">
    <location>
        <begin position="581"/>
        <end position="594"/>
    </location>
</feature>
<feature type="region of interest" description="Disordered" evidence="1">
    <location>
        <begin position="512"/>
        <end position="609"/>
    </location>
</feature>
<dbReference type="RefSeq" id="XP_025380804.1">
    <property type="nucleotide sequence ID" value="XM_025523144.1"/>
</dbReference>
<feature type="compositionally biased region" description="Basic and acidic residues" evidence="1">
    <location>
        <begin position="89"/>
        <end position="103"/>
    </location>
</feature>
<feature type="compositionally biased region" description="Basic residues" evidence="1">
    <location>
        <begin position="163"/>
        <end position="172"/>
    </location>
</feature>
<dbReference type="Proteomes" id="UP000245768">
    <property type="component" value="Unassembled WGS sequence"/>
</dbReference>
<gene>
    <name evidence="2" type="ORF">FA10DRAFT_27289</name>
</gene>
<sequence>MSVSSDAWPRTQGSHECQVRLAERRGPQRGEANARLVEETIQKKRGVEDKREKEAWGNGNGREKERGASSIKRKKRAGEAALAPFSNERSNDRAISHHARESEGTQTASSRFRRQYRQPRSSSQAYSTHCRAERRRRRLAEQNLGRTDAIKHQDLAAVTVTPSKKKKKKKKEKSAVSSSSAAKKVAALRNKVGGPPKTKVSLSELKARVKGECKKGTNSDAGEHEDEEHKMKTEIKAEIKAETKEAPQVPSGDFIIQKPGPEMLHRLELLLKAIIKEGGQLPAEYSVAQLTDEVLHQSPSGLAQSKSALASRSIESSSASLQTSGWGAKNARKSKETNLDEVDKLRRQNEDLRDQTRQLQEQSRALRERTNALQRRKGTVLADCASLTRQTEVKRASDQTIIKQHKRFRQWLEKARLIFFREGGKHLTKQDLDPIVEYAWIRRPGFRELYEKEQFDEFARKLCEYVELAYNSKISWQTSAFLCTLRLIRENVFGAKTSSALVTVAEQAASAKSMSRTSSQVTQLSCAPSSSSLSSYTSLGPDPSDRSDDKTKRKPTRKERRASEGPKLTRRQRTIQGNIHRNPDLSKAKQKTDGEFDDQSPAPTAHDDGRGGDRICTCCSSKHRDKKLTAAAAASQQAIAAGADFFDASFICIFCDYKLIYGEYPKMKRALRRARRANKGIEVQE</sequence>
<dbReference type="AlphaFoldDB" id="A0A316YX31"/>
<feature type="compositionally biased region" description="Basic and acidic residues" evidence="1">
    <location>
        <begin position="17"/>
        <end position="28"/>
    </location>
</feature>
<evidence type="ECO:0000313" key="3">
    <source>
        <dbReference type="Proteomes" id="UP000245768"/>
    </source>
</evidence>
<feature type="compositionally biased region" description="Low complexity" evidence="1">
    <location>
        <begin position="524"/>
        <end position="542"/>
    </location>
</feature>